<dbReference type="SMART" id="SM00967">
    <property type="entry name" value="SpoU_sub_bind"/>
    <property type="match status" value="1"/>
</dbReference>
<dbReference type="Gene3D" id="3.40.1280.10">
    <property type="match status" value="1"/>
</dbReference>
<keyword evidence="3 5" id="KW-0808">Transferase</keyword>
<dbReference type="SUPFAM" id="SSF75217">
    <property type="entry name" value="alpha/beta knot"/>
    <property type="match status" value="1"/>
</dbReference>
<dbReference type="OrthoDB" id="9794400at2"/>
<evidence type="ECO:0000259" key="4">
    <source>
        <dbReference type="SMART" id="SM00967"/>
    </source>
</evidence>
<dbReference type="PANTHER" id="PTHR46429:SF1">
    <property type="entry name" value="23S RRNA (GUANOSINE-2'-O-)-METHYLTRANSFERASE RLMB"/>
    <property type="match status" value="1"/>
</dbReference>
<dbReference type="Pfam" id="PF00588">
    <property type="entry name" value="SpoU_methylase"/>
    <property type="match status" value="1"/>
</dbReference>
<sequence length="242" mass="26265">MPRIEGRNPVYEALRGPRKIHRIFLQSGASGDSIAQILKLAEEKNVPITRMEADKLTASAKSHAHQGVIAEADSLREYDLSDIIAIKEQKESDSLIIILDEIKDPHNFGAIIRTAYAAGADAVIYQDRRAVDVTPVVLKSAAGAAEHIPLVKVTNLNYAIKDLKAANYWIAGADIAAEQTHFQADLTGSLGLVIGSEGSGLRRLVRENCDFLVKIPMRGQLGSLNASVAAAIIIYEIFRQQG</sequence>
<dbReference type="GO" id="GO:0003723">
    <property type="term" value="F:RNA binding"/>
    <property type="evidence" value="ECO:0007669"/>
    <property type="project" value="InterPro"/>
</dbReference>
<dbReference type="GO" id="GO:0008173">
    <property type="term" value="F:RNA methyltransferase activity"/>
    <property type="evidence" value="ECO:0007669"/>
    <property type="project" value="InterPro"/>
</dbReference>
<dbReference type="GO" id="GO:0006396">
    <property type="term" value="P:RNA processing"/>
    <property type="evidence" value="ECO:0007669"/>
    <property type="project" value="InterPro"/>
</dbReference>
<dbReference type="AlphaFoldDB" id="A0A1I4MHB0"/>
<dbReference type="FunFam" id="3.40.1280.10:FF:000008">
    <property type="entry name" value="Group 3 RNA methyltransferase TrmH"/>
    <property type="match status" value="1"/>
</dbReference>
<dbReference type="NCBIfam" id="TIGR00186">
    <property type="entry name" value="rRNA_methyl_3"/>
    <property type="match status" value="1"/>
</dbReference>
<dbReference type="Gene3D" id="3.30.1330.30">
    <property type="match status" value="1"/>
</dbReference>
<dbReference type="Proteomes" id="UP000199006">
    <property type="component" value="Unassembled WGS sequence"/>
</dbReference>
<accession>A0A1I4MHB0</accession>
<dbReference type="GO" id="GO:0005829">
    <property type="term" value="C:cytosol"/>
    <property type="evidence" value="ECO:0007669"/>
    <property type="project" value="TreeGrafter"/>
</dbReference>
<comment type="similarity">
    <text evidence="1">Belongs to the class IV-like SAM-binding methyltransferase superfamily. RNA methyltransferase TrmH family.</text>
</comment>
<evidence type="ECO:0000256" key="3">
    <source>
        <dbReference type="ARBA" id="ARBA00022679"/>
    </source>
</evidence>
<dbReference type="RefSeq" id="WP_089862601.1">
    <property type="nucleotide sequence ID" value="NZ_FOTI01000054.1"/>
</dbReference>
<evidence type="ECO:0000313" key="6">
    <source>
        <dbReference type="Proteomes" id="UP000199006"/>
    </source>
</evidence>
<dbReference type="InterPro" id="IPR029064">
    <property type="entry name" value="Ribosomal_eL30-like_sf"/>
</dbReference>
<keyword evidence="2 5" id="KW-0489">Methyltransferase</keyword>
<dbReference type="InterPro" id="IPR013123">
    <property type="entry name" value="SpoU_subst-bd"/>
</dbReference>
<dbReference type="InterPro" id="IPR001537">
    <property type="entry name" value="SpoU_MeTrfase"/>
</dbReference>
<dbReference type="EMBL" id="FOTI01000054">
    <property type="protein sequence ID" value="SFM02490.1"/>
    <property type="molecule type" value="Genomic_DNA"/>
</dbReference>
<dbReference type="InterPro" id="IPR029028">
    <property type="entry name" value="Alpha/beta_knot_MTases"/>
</dbReference>
<name>A0A1I4MHB0_9FIRM</name>
<gene>
    <name evidence="5" type="ORF">SAMN02983006_02605</name>
</gene>
<dbReference type="Pfam" id="PF08032">
    <property type="entry name" value="SpoU_sub_bind"/>
    <property type="match status" value="1"/>
</dbReference>
<keyword evidence="6" id="KW-1185">Reference proteome</keyword>
<evidence type="ECO:0000256" key="2">
    <source>
        <dbReference type="ARBA" id="ARBA00022603"/>
    </source>
</evidence>
<protein>
    <submittedName>
        <fullName evidence="5">23S rRNA (Guanosine2251-2'-O)-methyltransferase</fullName>
    </submittedName>
</protein>
<dbReference type="PANTHER" id="PTHR46429">
    <property type="entry name" value="23S RRNA (GUANOSINE-2'-O-)-METHYLTRANSFERASE RLMB"/>
    <property type="match status" value="1"/>
</dbReference>
<dbReference type="STRING" id="29563.SAMN02983006_02605"/>
<dbReference type="SUPFAM" id="SSF55315">
    <property type="entry name" value="L30e-like"/>
    <property type="match status" value="1"/>
</dbReference>
<proteinExistence type="inferred from homology"/>
<reference evidence="5 6" key="1">
    <citation type="submission" date="2016-10" db="EMBL/GenBank/DDBJ databases">
        <authorList>
            <person name="de Groot N.N."/>
        </authorList>
    </citation>
    <scope>NUCLEOTIDE SEQUENCE [LARGE SCALE GENOMIC DNA]</scope>
    <source>
        <strain evidence="5 6">ATCC 51327</strain>
    </source>
</reference>
<evidence type="ECO:0000313" key="5">
    <source>
        <dbReference type="EMBL" id="SFM02490.1"/>
    </source>
</evidence>
<dbReference type="InterPro" id="IPR004441">
    <property type="entry name" value="rRNA_MeTrfase_TrmH"/>
</dbReference>
<dbReference type="CDD" id="cd18103">
    <property type="entry name" value="SpoU-like_RlmB"/>
    <property type="match status" value="1"/>
</dbReference>
<organism evidence="5 6">
    <name type="scientific">Halanaerobium salsuginis</name>
    <dbReference type="NCBI Taxonomy" id="29563"/>
    <lineage>
        <taxon>Bacteria</taxon>
        <taxon>Bacillati</taxon>
        <taxon>Bacillota</taxon>
        <taxon>Clostridia</taxon>
        <taxon>Halanaerobiales</taxon>
        <taxon>Halanaerobiaceae</taxon>
        <taxon>Halanaerobium</taxon>
    </lineage>
</organism>
<dbReference type="InterPro" id="IPR029026">
    <property type="entry name" value="tRNA_m1G_MTases_N"/>
</dbReference>
<evidence type="ECO:0000256" key="1">
    <source>
        <dbReference type="ARBA" id="ARBA00007228"/>
    </source>
</evidence>
<feature type="domain" description="RNA 2-O ribose methyltransferase substrate binding" evidence="4">
    <location>
        <begin position="3"/>
        <end position="78"/>
    </location>
</feature>
<dbReference type="GO" id="GO:0032259">
    <property type="term" value="P:methylation"/>
    <property type="evidence" value="ECO:0007669"/>
    <property type="project" value="UniProtKB-KW"/>
</dbReference>